<dbReference type="Pfam" id="PF07456">
    <property type="entry name" value="Hpre_diP_synt_I"/>
    <property type="match status" value="1"/>
</dbReference>
<sequence length="176" mass="18952">MSSVKKNTFIALLVAQALVLYMVEMLIPVPFIAPGAKLGLSNIITVVAICILGFKDTLKVVLLRVLLSTFFGGTLSSLLYSLSGGLLSLIAMTLMYKLGEDKISLIGVSIIGAIFHNIGQIIVSILVISNVKIALYLPILLVLSLGTGIFNGITSSFLLKHLRKINFQSKFKKWGG</sequence>
<feature type="transmembrane region" description="Helical" evidence="1">
    <location>
        <begin position="135"/>
        <end position="159"/>
    </location>
</feature>
<dbReference type="Proteomes" id="UP000184526">
    <property type="component" value="Unassembled WGS sequence"/>
</dbReference>
<name>A0A1M5TNJ8_9CLOT</name>
<dbReference type="EMBL" id="FQXP01000003">
    <property type="protein sequence ID" value="SHH52284.1"/>
    <property type="molecule type" value="Genomic_DNA"/>
</dbReference>
<dbReference type="InterPro" id="IPR010898">
    <property type="entry name" value="Hpre_diP_synth_I"/>
</dbReference>
<feature type="transmembrane region" description="Helical" evidence="1">
    <location>
        <begin position="61"/>
        <end position="83"/>
    </location>
</feature>
<evidence type="ECO:0000313" key="3">
    <source>
        <dbReference type="Proteomes" id="UP000184526"/>
    </source>
</evidence>
<evidence type="ECO:0000313" key="2">
    <source>
        <dbReference type="EMBL" id="SHH52284.1"/>
    </source>
</evidence>
<keyword evidence="1" id="KW-0812">Transmembrane</keyword>
<dbReference type="STRING" id="1121306.SAMN02745196_00654"/>
<gene>
    <name evidence="2" type="ORF">SAMN02745196_00654</name>
</gene>
<dbReference type="Gene3D" id="1.10.1760.20">
    <property type="match status" value="1"/>
</dbReference>
<evidence type="ECO:0000256" key="1">
    <source>
        <dbReference type="SAM" id="Phobius"/>
    </source>
</evidence>
<dbReference type="AlphaFoldDB" id="A0A1M5TNJ8"/>
<organism evidence="2 3">
    <name type="scientific">Clostridium collagenovorans DSM 3089</name>
    <dbReference type="NCBI Taxonomy" id="1121306"/>
    <lineage>
        <taxon>Bacteria</taxon>
        <taxon>Bacillati</taxon>
        <taxon>Bacillota</taxon>
        <taxon>Clostridia</taxon>
        <taxon>Eubacteriales</taxon>
        <taxon>Clostridiaceae</taxon>
        <taxon>Clostridium</taxon>
    </lineage>
</organism>
<dbReference type="RefSeq" id="WP_072830002.1">
    <property type="nucleotide sequence ID" value="NZ_FQXP01000003.1"/>
</dbReference>
<proteinExistence type="predicted"/>
<dbReference type="PIRSF" id="PIRSF027391">
    <property type="entry name" value="Hpre_diP_synt_I"/>
    <property type="match status" value="1"/>
</dbReference>
<dbReference type="OrthoDB" id="9799095at2"/>
<protein>
    <submittedName>
        <fullName evidence="2">Heptaprenyl diphosphate synthase</fullName>
    </submittedName>
</protein>
<dbReference type="InterPro" id="IPR014535">
    <property type="entry name" value="Hpre_diP_synt_I"/>
</dbReference>
<keyword evidence="1" id="KW-0472">Membrane</keyword>
<keyword evidence="3" id="KW-1185">Reference proteome</keyword>
<accession>A0A1M5TNJ8</accession>
<reference evidence="2 3" key="1">
    <citation type="submission" date="2016-11" db="EMBL/GenBank/DDBJ databases">
        <authorList>
            <person name="Jaros S."/>
            <person name="Januszkiewicz K."/>
            <person name="Wedrychowicz H."/>
        </authorList>
    </citation>
    <scope>NUCLEOTIDE SEQUENCE [LARGE SCALE GENOMIC DNA]</scope>
    <source>
        <strain evidence="2 3">DSM 3089</strain>
    </source>
</reference>
<feature type="transmembrane region" description="Helical" evidence="1">
    <location>
        <begin position="35"/>
        <end position="54"/>
    </location>
</feature>
<feature type="transmembrane region" description="Helical" evidence="1">
    <location>
        <begin position="103"/>
        <end position="128"/>
    </location>
</feature>
<keyword evidence="1" id="KW-1133">Transmembrane helix</keyword>